<dbReference type="Proteomes" id="UP001174909">
    <property type="component" value="Unassembled WGS sequence"/>
</dbReference>
<sequence length="37" mass="4509">MYDFCCQLKHLLVGILFHNLHHPYIPLHFEEMIFPLV</sequence>
<name>A0AA35TL34_GEOBA</name>
<protein>
    <submittedName>
        <fullName evidence="1">Uncharacterized protein</fullName>
    </submittedName>
</protein>
<evidence type="ECO:0000313" key="1">
    <source>
        <dbReference type="EMBL" id="CAI8050009.1"/>
    </source>
</evidence>
<keyword evidence="2" id="KW-1185">Reference proteome</keyword>
<gene>
    <name evidence="1" type="ORF">GBAR_LOCUS27512</name>
</gene>
<evidence type="ECO:0000313" key="2">
    <source>
        <dbReference type="Proteomes" id="UP001174909"/>
    </source>
</evidence>
<comment type="caution">
    <text evidence="1">The sequence shown here is derived from an EMBL/GenBank/DDBJ whole genome shotgun (WGS) entry which is preliminary data.</text>
</comment>
<accession>A0AA35TL34</accession>
<dbReference type="EMBL" id="CASHTH010003829">
    <property type="protein sequence ID" value="CAI8050009.1"/>
    <property type="molecule type" value="Genomic_DNA"/>
</dbReference>
<proteinExistence type="predicted"/>
<reference evidence="1" key="1">
    <citation type="submission" date="2023-03" db="EMBL/GenBank/DDBJ databases">
        <authorList>
            <person name="Steffen K."/>
            <person name="Cardenas P."/>
        </authorList>
    </citation>
    <scope>NUCLEOTIDE SEQUENCE</scope>
</reference>
<dbReference type="AlphaFoldDB" id="A0AA35TL34"/>
<organism evidence="1 2">
    <name type="scientific">Geodia barretti</name>
    <name type="common">Barrett's horny sponge</name>
    <dbReference type="NCBI Taxonomy" id="519541"/>
    <lineage>
        <taxon>Eukaryota</taxon>
        <taxon>Metazoa</taxon>
        <taxon>Porifera</taxon>
        <taxon>Demospongiae</taxon>
        <taxon>Heteroscleromorpha</taxon>
        <taxon>Tetractinellida</taxon>
        <taxon>Astrophorina</taxon>
        <taxon>Geodiidae</taxon>
        <taxon>Geodia</taxon>
    </lineage>
</organism>